<dbReference type="AlphaFoldDB" id="A0A0D2FEC6"/>
<gene>
    <name evidence="2" type="ORF">PV05_02940</name>
</gene>
<dbReference type="Gene3D" id="1.10.510.10">
    <property type="entry name" value="Transferase(Phosphotransferase) domain 1"/>
    <property type="match status" value="1"/>
</dbReference>
<dbReference type="InterPro" id="IPR000719">
    <property type="entry name" value="Prot_kinase_dom"/>
</dbReference>
<dbReference type="GO" id="GO:0005524">
    <property type="term" value="F:ATP binding"/>
    <property type="evidence" value="ECO:0007669"/>
    <property type="project" value="InterPro"/>
</dbReference>
<organism evidence="2 3">
    <name type="scientific">Exophiala xenobiotica</name>
    <dbReference type="NCBI Taxonomy" id="348802"/>
    <lineage>
        <taxon>Eukaryota</taxon>
        <taxon>Fungi</taxon>
        <taxon>Dikarya</taxon>
        <taxon>Ascomycota</taxon>
        <taxon>Pezizomycotina</taxon>
        <taxon>Eurotiomycetes</taxon>
        <taxon>Chaetothyriomycetidae</taxon>
        <taxon>Chaetothyriales</taxon>
        <taxon>Herpotrichiellaceae</taxon>
        <taxon>Exophiala</taxon>
    </lineage>
</organism>
<dbReference type="EMBL" id="KN847318">
    <property type="protein sequence ID" value="KIW58419.1"/>
    <property type="molecule type" value="Genomic_DNA"/>
</dbReference>
<dbReference type="GO" id="GO:0004672">
    <property type="term" value="F:protein kinase activity"/>
    <property type="evidence" value="ECO:0007669"/>
    <property type="project" value="InterPro"/>
</dbReference>
<sequence length="338" mass="38540">MCPPAETEACSDCSDREFREAEYDGIEVKEVMSSSDDCQIVLTRNRIRFILVLVRPTDPTDGDIMAKWFQKIEEAETDADEMAYETCLEDLRESAISVCRDVIYALSSSVPVSEEEAQSLEDFLYPMTFYLQVVSEQGSLQARRIDDTAEYANLYEPVKLPRIFSLRPALALTSASDLEFIEDLYMGQVLKVSQNGKLLREIQILQRISEQWDPDDPARPAVPRLLSLVGSHEQVIGLLEDFIDGDKLSELDINEISVAQRQEWKQQIEQNMTLLHQHSFIWGDVKADNILVDKHQQPWLIDFGGSCTQGWVDEHLAETTEGDLQGLRRLSDYLGVQR</sequence>
<dbReference type="OrthoDB" id="4062651at2759"/>
<dbReference type="Pfam" id="PF00069">
    <property type="entry name" value="Pkinase"/>
    <property type="match status" value="1"/>
</dbReference>
<dbReference type="RefSeq" id="XP_013319003.1">
    <property type="nucleotide sequence ID" value="XM_013463549.1"/>
</dbReference>
<keyword evidence="3" id="KW-1185">Reference proteome</keyword>
<dbReference type="Proteomes" id="UP000054342">
    <property type="component" value="Unassembled WGS sequence"/>
</dbReference>
<evidence type="ECO:0000259" key="1">
    <source>
        <dbReference type="PROSITE" id="PS50011"/>
    </source>
</evidence>
<dbReference type="PROSITE" id="PS50011">
    <property type="entry name" value="PROTEIN_KINASE_DOM"/>
    <property type="match status" value="1"/>
</dbReference>
<accession>A0A0D2FEC6</accession>
<reference evidence="2 3" key="1">
    <citation type="submission" date="2015-01" db="EMBL/GenBank/DDBJ databases">
        <title>The Genome Sequence of Exophiala xenobiotica CBS118157.</title>
        <authorList>
            <consortium name="The Broad Institute Genomics Platform"/>
            <person name="Cuomo C."/>
            <person name="de Hoog S."/>
            <person name="Gorbushina A."/>
            <person name="Stielow B."/>
            <person name="Teixiera M."/>
            <person name="Abouelleil A."/>
            <person name="Chapman S.B."/>
            <person name="Priest M."/>
            <person name="Young S.K."/>
            <person name="Wortman J."/>
            <person name="Nusbaum C."/>
            <person name="Birren B."/>
        </authorList>
    </citation>
    <scope>NUCLEOTIDE SEQUENCE [LARGE SCALE GENOMIC DNA]</scope>
    <source>
        <strain evidence="2 3">CBS 118157</strain>
    </source>
</reference>
<evidence type="ECO:0000313" key="3">
    <source>
        <dbReference type="Proteomes" id="UP000054342"/>
    </source>
</evidence>
<name>A0A0D2FEC6_9EURO</name>
<dbReference type="InterPro" id="IPR011009">
    <property type="entry name" value="Kinase-like_dom_sf"/>
</dbReference>
<feature type="domain" description="Protein kinase" evidence="1">
    <location>
        <begin position="140"/>
        <end position="338"/>
    </location>
</feature>
<protein>
    <recommendedName>
        <fullName evidence="1">Protein kinase domain-containing protein</fullName>
    </recommendedName>
</protein>
<dbReference type="SUPFAM" id="SSF56112">
    <property type="entry name" value="Protein kinase-like (PK-like)"/>
    <property type="match status" value="1"/>
</dbReference>
<evidence type="ECO:0000313" key="2">
    <source>
        <dbReference type="EMBL" id="KIW58419.1"/>
    </source>
</evidence>
<dbReference type="HOGENOM" id="CLU_035264_1_0_1"/>
<proteinExistence type="predicted"/>
<dbReference type="GeneID" id="25324848"/>